<dbReference type="SMART" id="SM00044">
    <property type="entry name" value="CYCc"/>
    <property type="match status" value="1"/>
</dbReference>
<feature type="transmembrane region" description="Helical" evidence="1">
    <location>
        <begin position="222"/>
        <end position="243"/>
    </location>
</feature>
<dbReference type="GO" id="GO:0035556">
    <property type="term" value="P:intracellular signal transduction"/>
    <property type="evidence" value="ECO:0007669"/>
    <property type="project" value="InterPro"/>
</dbReference>
<keyword evidence="1" id="KW-0812">Transmembrane</keyword>
<protein>
    <submittedName>
        <fullName evidence="3">Adenylate/guanylate cyclase catalytic domain protein</fullName>
    </submittedName>
</protein>
<dbReference type="InterPro" id="IPR029787">
    <property type="entry name" value="Nucleotide_cyclase"/>
</dbReference>
<dbReference type="PANTHER" id="PTHR43081:SF1">
    <property type="entry name" value="ADENYLATE CYCLASE, TERMINAL-DIFFERENTIATION SPECIFIC"/>
    <property type="match status" value="1"/>
</dbReference>
<evidence type="ECO:0000259" key="2">
    <source>
        <dbReference type="PROSITE" id="PS50125"/>
    </source>
</evidence>
<organism evidence="3 4">
    <name type="scientific">Leptospira mayottensis 200901122</name>
    <dbReference type="NCBI Taxonomy" id="1193010"/>
    <lineage>
        <taxon>Bacteria</taxon>
        <taxon>Pseudomonadati</taxon>
        <taxon>Spirochaetota</taxon>
        <taxon>Spirochaetia</taxon>
        <taxon>Leptospirales</taxon>
        <taxon>Leptospiraceae</taxon>
        <taxon>Leptospira</taxon>
    </lineage>
</organism>
<evidence type="ECO:0000313" key="4">
    <source>
        <dbReference type="Proteomes" id="UP000001343"/>
    </source>
</evidence>
<feature type="domain" description="Guanylate cyclase" evidence="2">
    <location>
        <begin position="480"/>
        <end position="619"/>
    </location>
</feature>
<feature type="transmembrane region" description="Helical" evidence="1">
    <location>
        <begin position="411"/>
        <end position="429"/>
    </location>
</feature>
<feature type="transmembrane region" description="Helical" evidence="1">
    <location>
        <begin position="287"/>
        <end position="307"/>
    </location>
</feature>
<dbReference type="AlphaFoldDB" id="A0AA87SW48"/>
<feature type="transmembrane region" description="Helical" evidence="1">
    <location>
        <begin position="250"/>
        <end position="267"/>
    </location>
</feature>
<dbReference type="PROSITE" id="PS51257">
    <property type="entry name" value="PROKAR_LIPOPROTEIN"/>
    <property type="match status" value="1"/>
</dbReference>
<feature type="transmembrane region" description="Helical" evidence="1">
    <location>
        <begin position="349"/>
        <end position="367"/>
    </location>
</feature>
<feature type="transmembrane region" description="Helical" evidence="1">
    <location>
        <begin position="319"/>
        <end position="343"/>
    </location>
</feature>
<dbReference type="Gene3D" id="3.30.70.1230">
    <property type="entry name" value="Nucleotide cyclase"/>
    <property type="match status" value="1"/>
</dbReference>
<dbReference type="Proteomes" id="UP000001343">
    <property type="component" value="Unassembled WGS sequence"/>
</dbReference>
<evidence type="ECO:0000256" key="1">
    <source>
        <dbReference type="SAM" id="Phobius"/>
    </source>
</evidence>
<proteinExistence type="predicted"/>
<dbReference type="Pfam" id="PF07695">
    <property type="entry name" value="7TMR-DISM_7TM"/>
    <property type="match status" value="1"/>
</dbReference>
<sequence>MIRTLKFFVVVSILSVLFSCGYDSDLEVLDLSHAEWKASLGNHLKTKLEKSNIFSSFSQNKKGNKEKEPKNSENWKLISNFPVGFNSLFEIPERTGFHEVTVKVEFSINSDSTFLKLPTAIYFPSVGENWELYLNGFLIRKEKFLKQTDGKDVTPSIRRSLRSVTLPIPFGVLKQGKNTILLYVVGESNQTPYIQNDHFGFYHASGYKISLFQQIYQSNSEYFGVFLCAIYFIFGVYYVFFYVVRKQDLYYFYFGLFLFISSVYFFSSSDLIFKKFINLNSQIDSSPFFRAEYSSLTLILPFFYYFLKDYFYLKERSGIIPNFFIALLIGLFFAILISPFSWVQVVFKISQISMAFFLVYILVFLIQAVRKKKQDSGKILTGVFVCIVFGIFDLLNSIFEVFRFHYSFFPIVYLFFVVTTINILILKYVRLYKDMEFINEELSNQKNAFYRFVPVDFIRILDKESPVSISIGNNKEKSMTILSSDIRNFTNILETVPSNQTITFLNSYLSEMEKIVYEAAGFVDQYSGDALLALFADYSERVEKENFNSADNAVEAALRMMNVVRSKRIQKNFSIPLEWNLEIGIGINTGSLILGTVGSERRIDTNVVGDAIRLTSKLQSLTYLYQGRILISHHTYLRLHRMSDIGIRMIDSAFVKGRNQPVDIYEVFESDIEEIKEFKLKTLDLLSQGISEYRSGKFGEATKIFKQLYQEEPRDNLSKIYLKRCKLYSSKPLEKNWDGIFRFQTK</sequence>
<dbReference type="EMBL" id="AKWM02000049">
    <property type="protein sequence ID" value="EKR99523.1"/>
    <property type="molecule type" value="Genomic_DNA"/>
</dbReference>
<keyword evidence="1" id="KW-0472">Membrane</keyword>
<dbReference type="CDD" id="cd07302">
    <property type="entry name" value="CHD"/>
    <property type="match status" value="1"/>
</dbReference>
<dbReference type="SUPFAM" id="SSF55073">
    <property type="entry name" value="Nucleotide cyclase"/>
    <property type="match status" value="1"/>
</dbReference>
<reference evidence="3 4" key="1">
    <citation type="journal article" date="2014" name="Int. J. Syst. Evol. Microbiol.">
        <title>Leptospira mayottensis sp. nov., a pathogenic species of the genus Leptospira isolated from humans.</title>
        <authorList>
            <person name="Bourhy P."/>
            <person name="Collet L."/>
            <person name="Brisse S."/>
            <person name="Picardeau M."/>
        </authorList>
    </citation>
    <scope>NUCLEOTIDE SEQUENCE [LARGE SCALE GENOMIC DNA]</scope>
    <source>
        <strain evidence="3 4">200901122</strain>
    </source>
</reference>
<dbReference type="GO" id="GO:0006171">
    <property type="term" value="P:cAMP biosynthetic process"/>
    <property type="evidence" value="ECO:0007669"/>
    <property type="project" value="TreeGrafter"/>
</dbReference>
<name>A0AA87SW48_9LEPT</name>
<dbReference type="InterPro" id="IPR001054">
    <property type="entry name" value="A/G_cyclase"/>
</dbReference>
<keyword evidence="1" id="KW-1133">Transmembrane helix</keyword>
<comment type="caution">
    <text evidence="3">The sequence shown here is derived from an EMBL/GenBank/DDBJ whole genome shotgun (WGS) entry which is preliminary data.</text>
</comment>
<feature type="transmembrane region" description="Helical" evidence="1">
    <location>
        <begin position="379"/>
        <end position="399"/>
    </location>
</feature>
<dbReference type="InterPro" id="IPR011623">
    <property type="entry name" value="7TMR_DISM_rcpt_extracell_dom1"/>
</dbReference>
<dbReference type="PROSITE" id="PS50125">
    <property type="entry name" value="GUANYLATE_CYCLASE_2"/>
    <property type="match status" value="1"/>
</dbReference>
<dbReference type="InterPro" id="IPR050697">
    <property type="entry name" value="Adenylyl/Guanylyl_Cyclase_3/4"/>
</dbReference>
<accession>A0AA87SW48</accession>
<dbReference type="GO" id="GO:0004016">
    <property type="term" value="F:adenylate cyclase activity"/>
    <property type="evidence" value="ECO:0007669"/>
    <property type="project" value="UniProtKB-ARBA"/>
</dbReference>
<evidence type="ECO:0000313" key="3">
    <source>
        <dbReference type="EMBL" id="EKR99523.1"/>
    </source>
</evidence>
<dbReference type="PANTHER" id="PTHR43081">
    <property type="entry name" value="ADENYLATE CYCLASE, TERMINAL-DIFFERENTIATION SPECIFIC-RELATED"/>
    <property type="match status" value="1"/>
</dbReference>
<dbReference type="Pfam" id="PF00211">
    <property type="entry name" value="Guanylate_cyc"/>
    <property type="match status" value="1"/>
</dbReference>
<gene>
    <name evidence="3" type="ORF">LEP1GSC125_3274</name>
</gene>